<evidence type="ECO:0000313" key="3">
    <source>
        <dbReference type="EMBL" id="KAF2685285.1"/>
    </source>
</evidence>
<accession>A0A6G1J4X2</accession>
<evidence type="ECO:0000313" key="4">
    <source>
        <dbReference type="Proteomes" id="UP000799291"/>
    </source>
</evidence>
<gene>
    <name evidence="3" type="ORF">K458DRAFT_22336</name>
</gene>
<feature type="region of interest" description="Disordered" evidence="1">
    <location>
        <begin position="266"/>
        <end position="293"/>
    </location>
</feature>
<dbReference type="EMBL" id="MU005579">
    <property type="protein sequence ID" value="KAF2685285.1"/>
    <property type="molecule type" value="Genomic_DNA"/>
</dbReference>
<proteinExistence type="predicted"/>
<dbReference type="InterPro" id="IPR046341">
    <property type="entry name" value="SET_dom_sf"/>
</dbReference>
<name>A0A6G1J4X2_9PLEO</name>
<sequence length="482" mass="54012">METLTRIIPATDFPDPESCTFLTALENHSHNSHVPFKAEHHQKKHRIIRSLHSRIFFTNDSTGYPLKILMPQRYTVQVGYMHLFYVADWVDIPPPMGLRGIEWPPRSADGLLRADGSERCAGCEMRANKEQDLERREYCLEVAEGDALDFFGRNGMVENKKAVNNVEAREVVVVDVAGAEVEVPWLVVCVPEVGVQGSMETLSARTSVSGESAQPRPIETGDDRTAFNDVALLCGCDISRWHKFLQPWHERFELQHVPLPPPIETPQITLAPPSGPLSPSPISRKPIPPPEEGPETTAIIRLISKTYIPPNRPIGELIGVLKPNLSIYPANNPRIRARTLSPEPRVSNAERIHHQIDIPVGTLPPTSSPHSHYDNGDDHDDQDSYAAWAYLPTIYIDNHAFANFTRFIRHSCDPNVERHTSCYGTHRMDVFFTRRAIWPRDEVTEDLGVGYVRELGVEGSGSGSAICRMPRKGLGKEGKETV</sequence>
<dbReference type="SUPFAM" id="SSF82199">
    <property type="entry name" value="SET domain"/>
    <property type="match status" value="1"/>
</dbReference>
<dbReference type="Proteomes" id="UP000799291">
    <property type="component" value="Unassembled WGS sequence"/>
</dbReference>
<organism evidence="3 4">
    <name type="scientific">Lentithecium fluviatile CBS 122367</name>
    <dbReference type="NCBI Taxonomy" id="1168545"/>
    <lineage>
        <taxon>Eukaryota</taxon>
        <taxon>Fungi</taxon>
        <taxon>Dikarya</taxon>
        <taxon>Ascomycota</taxon>
        <taxon>Pezizomycotina</taxon>
        <taxon>Dothideomycetes</taxon>
        <taxon>Pleosporomycetidae</taxon>
        <taxon>Pleosporales</taxon>
        <taxon>Massarineae</taxon>
        <taxon>Lentitheciaceae</taxon>
        <taxon>Lentithecium</taxon>
    </lineage>
</organism>
<reference evidence="3" key="1">
    <citation type="journal article" date="2020" name="Stud. Mycol.">
        <title>101 Dothideomycetes genomes: a test case for predicting lifestyles and emergence of pathogens.</title>
        <authorList>
            <person name="Haridas S."/>
            <person name="Albert R."/>
            <person name="Binder M."/>
            <person name="Bloem J."/>
            <person name="Labutti K."/>
            <person name="Salamov A."/>
            <person name="Andreopoulos B."/>
            <person name="Baker S."/>
            <person name="Barry K."/>
            <person name="Bills G."/>
            <person name="Bluhm B."/>
            <person name="Cannon C."/>
            <person name="Castanera R."/>
            <person name="Culley D."/>
            <person name="Daum C."/>
            <person name="Ezra D."/>
            <person name="Gonzalez J."/>
            <person name="Henrissat B."/>
            <person name="Kuo A."/>
            <person name="Liang C."/>
            <person name="Lipzen A."/>
            <person name="Lutzoni F."/>
            <person name="Magnuson J."/>
            <person name="Mondo S."/>
            <person name="Nolan M."/>
            <person name="Ohm R."/>
            <person name="Pangilinan J."/>
            <person name="Park H.-J."/>
            <person name="Ramirez L."/>
            <person name="Alfaro M."/>
            <person name="Sun H."/>
            <person name="Tritt A."/>
            <person name="Yoshinaga Y."/>
            <person name="Zwiers L.-H."/>
            <person name="Turgeon B."/>
            <person name="Goodwin S."/>
            <person name="Spatafora J."/>
            <person name="Crous P."/>
            <person name="Grigoriev I."/>
        </authorList>
    </citation>
    <scope>NUCLEOTIDE SEQUENCE</scope>
    <source>
        <strain evidence="3">CBS 122367</strain>
    </source>
</reference>
<feature type="region of interest" description="Disordered" evidence="1">
    <location>
        <begin position="359"/>
        <end position="379"/>
    </location>
</feature>
<dbReference type="AlphaFoldDB" id="A0A6G1J4X2"/>
<keyword evidence="4" id="KW-1185">Reference proteome</keyword>
<dbReference type="SMART" id="SM00317">
    <property type="entry name" value="SET"/>
    <property type="match status" value="1"/>
</dbReference>
<feature type="domain" description="SET" evidence="2">
    <location>
        <begin position="288"/>
        <end position="454"/>
    </location>
</feature>
<evidence type="ECO:0000259" key="2">
    <source>
        <dbReference type="SMART" id="SM00317"/>
    </source>
</evidence>
<protein>
    <recommendedName>
        <fullName evidence="2">SET domain-containing protein</fullName>
    </recommendedName>
</protein>
<evidence type="ECO:0000256" key="1">
    <source>
        <dbReference type="SAM" id="MobiDB-lite"/>
    </source>
</evidence>
<dbReference type="Pfam" id="PF00856">
    <property type="entry name" value="SET"/>
    <property type="match status" value="1"/>
</dbReference>
<dbReference type="OrthoDB" id="308383at2759"/>
<dbReference type="InterPro" id="IPR001214">
    <property type="entry name" value="SET_dom"/>
</dbReference>
<dbReference type="Gene3D" id="2.170.270.10">
    <property type="entry name" value="SET domain"/>
    <property type="match status" value="1"/>
</dbReference>